<keyword evidence="2" id="KW-1185">Reference proteome</keyword>
<comment type="caution">
    <text evidence="1">The sequence shown here is derived from an EMBL/GenBank/DDBJ whole genome shotgun (WGS) entry which is preliminary data.</text>
</comment>
<dbReference type="InterPro" id="IPR013406">
    <property type="entry name" value="CHP02574_addiction_mod"/>
</dbReference>
<reference evidence="1" key="2">
    <citation type="submission" date="2020-09" db="EMBL/GenBank/DDBJ databases">
        <authorList>
            <person name="Sun Q."/>
            <person name="Zhou Y."/>
        </authorList>
    </citation>
    <scope>NUCLEOTIDE SEQUENCE</scope>
    <source>
        <strain evidence="1">CGMCC 1.12924</strain>
    </source>
</reference>
<protein>
    <submittedName>
        <fullName evidence="1">Uncharacterized protein</fullName>
    </submittedName>
</protein>
<dbReference type="RefSeq" id="WP_188439430.1">
    <property type="nucleotide sequence ID" value="NZ_BMGK01000002.1"/>
</dbReference>
<dbReference type="Proteomes" id="UP000652231">
    <property type="component" value="Unassembled WGS sequence"/>
</dbReference>
<dbReference type="Pfam" id="PF09720">
    <property type="entry name" value="Unstab_antitox"/>
    <property type="match status" value="1"/>
</dbReference>
<dbReference type="EMBL" id="BMGK01000002">
    <property type="protein sequence ID" value="GGD85160.1"/>
    <property type="molecule type" value="Genomic_DNA"/>
</dbReference>
<dbReference type="AlphaFoldDB" id="A0A8J2V8A9"/>
<accession>A0A8J2V8A9</accession>
<reference evidence="1" key="1">
    <citation type="journal article" date="2014" name="Int. J. Syst. Evol. Microbiol.">
        <title>Complete genome sequence of Corynebacterium casei LMG S-19264T (=DSM 44701T), isolated from a smear-ripened cheese.</title>
        <authorList>
            <consortium name="US DOE Joint Genome Institute (JGI-PGF)"/>
            <person name="Walter F."/>
            <person name="Albersmeier A."/>
            <person name="Kalinowski J."/>
            <person name="Ruckert C."/>
        </authorList>
    </citation>
    <scope>NUCLEOTIDE SEQUENCE</scope>
    <source>
        <strain evidence="1">CGMCC 1.12924</strain>
    </source>
</reference>
<sequence>MQSTLEEINERLKHAPQDVLERILGYIDAMSFTQSIPDWQRKEVLKRVKEYEENPDKAIAFDKAMESIANKYK</sequence>
<evidence type="ECO:0000313" key="2">
    <source>
        <dbReference type="Proteomes" id="UP000652231"/>
    </source>
</evidence>
<evidence type="ECO:0000313" key="1">
    <source>
        <dbReference type="EMBL" id="GGD85160.1"/>
    </source>
</evidence>
<name>A0A8J2V8A9_9FLAO</name>
<gene>
    <name evidence="1" type="ORF">GCM10011312_06520</name>
</gene>
<proteinExistence type="predicted"/>
<organism evidence="1 2">
    <name type="scientific">Planktosalinus lacus</name>
    <dbReference type="NCBI Taxonomy" id="1526573"/>
    <lineage>
        <taxon>Bacteria</taxon>
        <taxon>Pseudomonadati</taxon>
        <taxon>Bacteroidota</taxon>
        <taxon>Flavobacteriia</taxon>
        <taxon>Flavobacteriales</taxon>
        <taxon>Flavobacteriaceae</taxon>
        <taxon>Planktosalinus</taxon>
    </lineage>
</organism>